<feature type="domain" description="Methyltransferase type 11" evidence="1">
    <location>
        <begin position="45"/>
        <end position="115"/>
    </location>
</feature>
<dbReference type="GO" id="GO:0008757">
    <property type="term" value="F:S-adenosylmethionine-dependent methyltransferase activity"/>
    <property type="evidence" value="ECO:0007669"/>
    <property type="project" value="InterPro"/>
</dbReference>
<keyword evidence="3" id="KW-1185">Reference proteome</keyword>
<proteinExistence type="predicted"/>
<dbReference type="AlphaFoldDB" id="A0A930VDU5"/>
<dbReference type="GO" id="GO:0032259">
    <property type="term" value="P:methylation"/>
    <property type="evidence" value="ECO:0007669"/>
    <property type="project" value="UniProtKB-KW"/>
</dbReference>
<dbReference type="InterPro" id="IPR013216">
    <property type="entry name" value="Methyltransf_11"/>
</dbReference>
<dbReference type="EMBL" id="JADKPN010000003">
    <property type="protein sequence ID" value="MBF4763025.1"/>
    <property type="molecule type" value="Genomic_DNA"/>
</dbReference>
<comment type="caution">
    <text evidence="2">The sequence shown here is derived from an EMBL/GenBank/DDBJ whole genome shotgun (WGS) entry which is preliminary data.</text>
</comment>
<name>A0A930VDU5_9ACTN</name>
<sequence length="197" mass="22110">MSDDTTSEAYAQRLQQREGARWKQLLDVQRPYRWNLRRLGLGRTLDVGCGIGRNLTTLPSGSLGVDHNPSSIAVAQSRGLDAVTTDEFDARHPQPPAQPEYDSLLLSHVLEHMTRDEGIGLLERYLPFVRRTVAVICPQERGYTTDATHVTFLDGRDIAGMLEQVGLRTRSVRSFPFPRFAGKAFTYNETVVLADRP</sequence>
<evidence type="ECO:0000313" key="2">
    <source>
        <dbReference type="EMBL" id="MBF4763025.1"/>
    </source>
</evidence>
<dbReference type="SUPFAM" id="SSF53335">
    <property type="entry name" value="S-adenosyl-L-methionine-dependent methyltransferases"/>
    <property type="match status" value="1"/>
</dbReference>
<dbReference type="InterPro" id="IPR029063">
    <property type="entry name" value="SAM-dependent_MTases_sf"/>
</dbReference>
<accession>A0A930VDU5</accession>
<organism evidence="2 3">
    <name type="scientific">Nocardioides islandensis</name>
    <dbReference type="NCBI Taxonomy" id="433663"/>
    <lineage>
        <taxon>Bacteria</taxon>
        <taxon>Bacillati</taxon>
        <taxon>Actinomycetota</taxon>
        <taxon>Actinomycetes</taxon>
        <taxon>Propionibacteriales</taxon>
        <taxon>Nocardioidaceae</taxon>
        <taxon>Nocardioides</taxon>
    </lineage>
</organism>
<protein>
    <submittedName>
        <fullName evidence="2">Class I SAM-dependent methyltransferase</fullName>
    </submittedName>
</protein>
<dbReference type="Pfam" id="PF08241">
    <property type="entry name" value="Methyltransf_11"/>
    <property type="match status" value="1"/>
</dbReference>
<evidence type="ECO:0000259" key="1">
    <source>
        <dbReference type="Pfam" id="PF08241"/>
    </source>
</evidence>
<keyword evidence="2" id="KW-0489">Methyltransferase</keyword>
<gene>
    <name evidence="2" type="ORF">ISU07_07785</name>
</gene>
<dbReference type="RefSeq" id="WP_194706214.1">
    <property type="nucleotide sequence ID" value="NZ_JADKPN010000003.1"/>
</dbReference>
<keyword evidence="2" id="KW-0808">Transferase</keyword>
<evidence type="ECO:0000313" key="3">
    <source>
        <dbReference type="Proteomes" id="UP000640489"/>
    </source>
</evidence>
<dbReference type="Gene3D" id="3.40.50.150">
    <property type="entry name" value="Vaccinia Virus protein VP39"/>
    <property type="match status" value="1"/>
</dbReference>
<dbReference type="Proteomes" id="UP000640489">
    <property type="component" value="Unassembled WGS sequence"/>
</dbReference>
<reference evidence="2" key="1">
    <citation type="submission" date="2020-11" db="EMBL/GenBank/DDBJ databases">
        <title>Nocardioides sp. nov., isolated from Soil of Cynanchum wilfordii Hemsley rhizosphere.</title>
        <authorList>
            <person name="Lee J.-S."/>
            <person name="Suh M.K."/>
            <person name="Kim J.-S."/>
        </authorList>
    </citation>
    <scope>NUCLEOTIDE SEQUENCE</scope>
    <source>
        <strain evidence="2">KCTC 19275</strain>
    </source>
</reference>